<evidence type="ECO:0000256" key="2">
    <source>
        <dbReference type="ARBA" id="ARBA00021980"/>
    </source>
</evidence>
<dbReference type="EMBL" id="PFWS01000030">
    <property type="protein sequence ID" value="PJA47330.1"/>
    <property type="molecule type" value="Genomic_DNA"/>
</dbReference>
<organism evidence="5 6">
    <name type="scientific">Candidatus Uhrbacteria bacterium CG_4_9_14_3_um_filter_36_7</name>
    <dbReference type="NCBI Taxonomy" id="1975033"/>
    <lineage>
        <taxon>Bacteria</taxon>
        <taxon>Candidatus Uhriibacteriota</taxon>
    </lineage>
</organism>
<dbReference type="CDD" id="cd09007">
    <property type="entry name" value="NP-I_spr0068"/>
    <property type="match status" value="1"/>
</dbReference>
<protein>
    <recommendedName>
        <fullName evidence="2">Uridine phosphorylase</fullName>
        <ecNumber evidence="1">2.4.2.3</ecNumber>
    </recommendedName>
</protein>
<dbReference type="InterPro" id="IPR035994">
    <property type="entry name" value="Nucleoside_phosphorylase_sf"/>
</dbReference>
<dbReference type="EC" id="2.4.2.3" evidence="1"/>
<sequence length="258" mass="29729">MSILNYSKKYSQKVIITPKEHLEAEKDEFNGFKKPDSVIFCFEGYILEEIKKREKISLNKFWTGEIIYFKNTKNKVALVGNFGIGGPASCHLLEIFIAMGIKNYVIVGHAGGLQKYNPIGTIILCEKALRDEGTSYHYLKDSRFVFSDKKLNKKIEKELKQKDSYYKKGSTWTLDSMYRETLDEVNFYCKEGIDTVEMEAASMFAVAKFRRVHMSALFVISDYITSQKWEEHLYSQDTTKAIFQSIEVAKIVLSSCCL</sequence>
<dbReference type="PANTHER" id="PTHR43691">
    <property type="entry name" value="URIDINE PHOSPHORYLASE"/>
    <property type="match status" value="1"/>
</dbReference>
<evidence type="ECO:0000313" key="6">
    <source>
        <dbReference type="Proteomes" id="UP000229749"/>
    </source>
</evidence>
<dbReference type="Proteomes" id="UP000229749">
    <property type="component" value="Unassembled WGS sequence"/>
</dbReference>
<evidence type="ECO:0000256" key="1">
    <source>
        <dbReference type="ARBA" id="ARBA00011888"/>
    </source>
</evidence>
<feature type="domain" description="Nucleoside phosphorylase" evidence="4">
    <location>
        <begin position="47"/>
        <end position="231"/>
    </location>
</feature>
<dbReference type="GO" id="GO:0004850">
    <property type="term" value="F:uridine phosphorylase activity"/>
    <property type="evidence" value="ECO:0007669"/>
    <property type="project" value="UniProtKB-EC"/>
</dbReference>
<reference evidence="6" key="1">
    <citation type="submission" date="2017-09" db="EMBL/GenBank/DDBJ databases">
        <title>Depth-based differentiation of microbial function through sediment-hosted aquifers and enrichment of novel symbionts in the deep terrestrial subsurface.</title>
        <authorList>
            <person name="Probst A.J."/>
            <person name="Ladd B."/>
            <person name="Jarett J.K."/>
            <person name="Geller-Mcgrath D.E."/>
            <person name="Sieber C.M.K."/>
            <person name="Emerson J.B."/>
            <person name="Anantharaman K."/>
            <person name="Thomas B.C."/>
            <person name="Malmstrom R."/>
            <person name="Stieglmeier M."/>
            <person name="Klingl A."/>
            <person name="Woyke T."/>
            <person name="Ryan C.M."/>
            <person name="Banfield J.F."/>
        </authorList>
    </citation>
    <scope>NUCLEOTIDE SEQUENCE [LARGE SCALE GENOMIC DNA]</scope>
</reference>
<gene>
    <name evidence="5" type="ORF">CO172_01995</name>
</gene>
<name>A0A2M7XHG5_9BACT</name>
<dbReference type="AlphaFoldDB" id="A0A2M7XHG5"/>
<accession>A0A2M7XHG5</accession>
<dbReference type="SUPFAM" id="SSF53167">
    <property type="entry name" value="Purine and uridine phosphorylases"/>
    <property type="match status" value="1"/>
</dbReference>
<dbReference type="GO" id="GO:0005829">
    <property type="term" value="C:cytosol"/>
    <property type="evidence" value="ECO:0007669"/>
    <property type="project" value="TreeGrafter"/>
</dbReference>
<dbReference type="Gene3D" id="3.40.50.1580">
    <property type="entry name" value="Nucleoside phosphorylase domain"/>
    <property type="match status" value="1"/>
</dbReference>
<dbReference type="GO" id="GO:0009116">
    <property type="term" value="P:nucleoside metabolic process"/>
    <property type="evidence" value="ECO:0007669"/>
    <property type="project" value="InterPro"/>
</dbReference>
<comment type="catalytic activity">
    <reaction evidence="3">
        <text>uridine + phosphate = alpha-D-ribose 1-phosphate + uracil</text>
        <dbReference type="Rhea" id="RHEA:24388"/>
        <dbReference type="ChEBI" id="CHEBI:16704"/>
        <dbReference type="ChEBI" id="CHEBI:17568"/>
        <dbReference type="ChEBI" id="CHEBI:43474"/>
        <dbReference type="ChEBI" id="CHEBI:57720"/>
        <dbReference type="EC" id="2.4.2.3"/>
    </reaction>
</comment>
<dbReference type="PANTHER" id="PTHR43691:SF11">
    <property type="entry name" value="FI09636P-RELATED"/>
    <property type="match status" value="1"/>
</dbReference>
<dbReference type="InterPro" id="IPR000845">
    <property type="entry name" value="Nucleoside_phosphorylase_d"/>
</dbReference>
<evidence type="ECO:0000259" key="4">
    <source>
        <dbReference type="Pfam" id="PF01048"/>
    </source>
</evidence>
<comment type="caution">
    <text evidence="5">The sequence shown here is derived from an EMBL/GenBank/DDBJ whole genome shotgun (WGS) entry which is preliminary data.</text>
</comment>
<evidence type="ECO:0000313" key="5">
    <source>
        <dbReference type="EMBL" id="PJA47330.1"/>
    </source>
</evidence>
<dbReference type="Pfam" id="PF01048">
    <property type="entry name" value="PNP_UDP_1"/>
    <property type="match status" value="1"/>
</dbReference>
<evidence type="ECO:0000256" key="3">
    <source>
        <dbReference type="ARBA" id="ARBA00048447"/>
    </source>
</evidence>
<proteinExistence type="predicted"/>